<reference evidence="2 3" key="1">
    <citation type="journal article" date="2016" name="Mol. Biol. Evol.">
        <title>Comparative Genomics of Early-Diverging Mushroom-Forming Fungi Provides Insights into the Origins of Lignocellulose Decay Capabilities.</title>
        <authorList>
            <person name="Nagy L.G."/>
            <person name="Riley R."/>
            <person name="Tritt A."/>
            <person name="Adam C."/>
            <person name="Daum C."/>
            <person name="Floudas D."/>
            <person name="Sun H."/>
            <person name="Yadav J.S."/>
            <person name="Pangilinan J."/>
            <person name="Larsson K.H."/>
            <person name="Matsuura K."/>
            <person name="Barry K."/>
            <person name="Labutti K."/>
            <person name="Kuo R."/>
            <person name="Ohm R.A."/>
            <person name="Bhattacharya S.S."/>
            <person name="Shirouzu T."/>
            <person name="Yoshinaga Y."/>
            <person name="Martin F.M."/>
            <person name="Grigoriev I.V."/>
            <person name="Hibbett D.S."/>
        </authorList>
    </citation>
    <scope>NUCLEOTIDE SEQUENCE [LARGE SCALE GENOMIC DNA]</scope>
    <source>
        <strain evidence="2 3">HHB9708</strain>
    </source>
</reference>
<dbReference type="EMBL" id="KV419442">
    <property type="protein sequence ID" value="KZS87942.1"/>
    <property type="molecule type" value="Genomic_DNA"/>
</dbReference>
<dbReference type="OrthoDB" id="2587928at2759"/>
<dbReference type="Proteomes" id="UP000076722">
    <property type="component" value="Unassembled WGS sequence"/>
</dbReference>
<keyword evidence="3" id="KW-1185">Reference proteome</keyword>
<feature type="region of interest" description="Disordered" evidence="1">
    <location>
        <begin position="1"/>
        <end position="22"/>
    </location>
</feature>
<evidence type="ECO:0000256" key="1">
    <source>
        <dbReference type="SAM" id="MobiDB-lite"/>
    </source>
</evidence>
<dbReference type="AlphaFoldDB" id="A0A164NQP6"/>
<organism evidence="2 3">
    <name type="scientific">Sistotremastrum niveocremeum HHB9708</name>
    <dbReference type="NCBI Taxonomy" id="1314777"/>
    <lineage>
        <taxon>Eukaryota</taxon>
        <taxon>Fungi</taxon>
        <taxon>Dikarya</taxon>
        <taxon>Basidiomycota</taxon>
        <taxon>Agaricomycotina</taxon>
        <taxon>Agaricomycetes</taxon>
        <taxon>Sistotremastrales</taxon>
        <taxon>Sistotremastraceae</taxon>
        <taxon>Sertulicium</taxon>
        <taxon>Sertulicium niveocremeum</taxon>
    </lineage>
</organism>
<protein>
    <submittedName>
        <fullName evidence="2">Uncharacterized protein</fullName>
    </submittedName>
</protein>
<proteinExistence type="predicted"/>
<sequence>MTQHSSQSTRCESGNPGAIYPPGGYPTPELTMFALGKSDILTEGPNTSATIQKALDNLGPSSTLYLPPGSVWDVHDTIFLHEYQEMATLGYPTQESELALWVFLYVGLRSRYTAQSSGRRDVQRSTLIAIVIKHPIAHGPPV</sequence>
<gene>
    <name evidence="2" type="ORF">SISNIDRAFT_498222</name>
</gene>
<evidence type="ECO:0000313" key="3">
    <source>
        <dbReference type="Proteomes" id="UP000076722"/>
    </source>
</evidence>
<evidence type="ECO:0000313" key="2">
    <source>
        <dbReference type="EMBL" id="KZS87942.1"/>
    </source>
</evidence>
<accession>A0A164NQP6</accession>
<feature type="compositionally biased region" description="Polar residues" evidence="1">
    <location>
        <begin position="1"/>
        <end position="12"/>
    </location>
</feature>
<name>A0A164NQP6_9AGAM</name>